<dbReference type="PATRIC" id="fig|47884.3.peg.3524"/>
<keyword evidence="9" id="KW-0645">Protease</keyword>
<dbReference type="GO" id="GO:0008800">
    <property type="term" value="F:beta-lactamase activity"/>
    <property type="evidence" value="ECO:0007669"/>
    <property type="project" value="UniProtKB-UniRule"/>
</dbReference>
<evidence type="ECO:0000313" key="9">
    <source>
        <dbReference type="EMBL" id="KMM83830.1"/>
    </source>
</evidence>
<dbReference type="OrthoDB" id="5377431at2"/>
<dbReference type="NCBIfam" id="NF033085">
    <property type="entry name" value="bla_class_C"/>
    <property type="match status" value="1"/>
</dbReference>
<evidence type="ECO:0000256" key="4">
    <source>
        <dbReference type="ARBA" id="ARBA00022801"/>
    </source>
</evidence>
<sequence length="386" mass="41634">MQVLRKLPMISLALIGLCASASLAQAASTEPGIDAVVHTAATRVMQEYAIPGLAIALSVEGKPRFYSFGVASKDTAAGVTPDTLFEVGSVSKVFTALLAAQAQGQGLLSLTDSIETYLPELQGTPLGKVPLIHLATHTAGGFPLQLPDNVQNPRQLMAYFKEWKPTYAAGSQRSYANPSIGLLGMITANRMQLPYVQAVEQQLFPALGLKNSYIDVPASKMALYAQGYDKKNQPVRLNAGLLGNEAYAVKTSARDLLHFTELNMGLGNVAEPLRQAMADTRTGYFQVGPMTQDLIWEQYPYPATLKALEEGNSNTMAYENNRAIALDPPLPPQQAVWINKTGSTNGFGAYVVFVPEHRQAVVILANKNYPNAARVELAHAIFNALN</sequence>
<keyword evidence="4 6" id="KW-0378">Hydrolase</keyword>
<feature type="domain" description="Beta-lactamase-related" evidence="8">
    <location>
        <begin position="42"/>
        <end position="384"/>
    </location>
</feature>
<dbReference type="RefSeq" id="WP_048382382.1">
    <property type="nucleotide sequence ID" value="NZ_FNRS01000001.1"/>
</dbReference>
<keyword evidence="9" id="KW-0121">Carboxypeptidase</keyword>
<dbReference type="PANTHER" id="PTHR46825:SF8">
    <property type="entry name" value="BETA-LACTAMASE-RELATED"/>
    <property type="match status" value="1"/>
</dbReference>
<dbReference type="GO" id="GO:0017001">
    <property type="term" value="P:antibiotic catabolic process"/>
    <property type="evidence" value="ECO:0007669"/>
    <property type="project" value="InterPro"/>
</dbReference>
<dbReference type="Pfam" id="PF00144">
    <property type="entry name" value="Beta-lactamase"/>
    <property type="match status" value="1"/>
</dbReference>
<dbReference type="InterPro" id="IPR001586">
    <property type="entry name" value="Beta-lactam_class-C_AS"/>
</dbReference>
<evidence type="ECO:0000313" key="12">
    <source>
        <dbReference type="Proteomes" id="UP000183155"/>
    </source>
</evidence>
<evidence type="ECO:0000256" key="6">
    <source>
        <dbReference type="RuleBase" id="RU361140"/>
    </source>
</evidence>
<keyword evidence="5 6" id="KW-0046">Antibiotic resistance</keyword>
<dbReference type="PROSITE" id="PS00336">
    <property type="entry name" value="BETA_LACTAMASE_C"/>
    <property type="match status" value="1"/>
</dbReference>
<dbReference type="GO" id="GO:0030288">
    <property type="term" value="C:outer membrane-bounded periplasmic space"/>
    <property type="evidence" value="ECO:0007669"/>
    <property type="project" value="InterPro"/>
</dbReference>
<dbReference type="EMBL" id="JYLA01000006">
    <property type="protein sequence ID" value="KMM83830.1"/>
    <property type="molecule type" value="Genomic_DNA"/>
</dbReference>
<organism evidence="9 11">
    <name type="scientific">Pseudomonas taetrolens</name>
    <dbReference type="NCBI Taxonomy" id="47884"/>
    <lineage>
        <taxon>Bacteria</taxon>
        <taxon>Pseudomonadati</taxon>
        <taxon>Pseudomonadota</taxon>
        <taxon>Gammaproteobacteria</taxon>
        <taxon>Pseudomonadales</taxon>
        <taxon>Pseudomonadaceae</taxon>
        <taxon>Pseudomonas</taxon>
    </lineage>
</organism>
<keyword evidence="7" id="KW-0732">Signal</keyword>
<reference evidence="9 11" key="1">
    <citation type="submission" date="2015-02" db="EMBL/GenBank/DDBJ databases">
        <title>Pseudomonas helleri sp. nov. and Pseudomonas weihenstephanensis sp. nov., isolated from raw cows milk.</title>
        <authorList>
            <person name="von Neubeck M."/>
            <person name="Huptas C."/>
            <person name="Wenning M."/>
            <person name="Scherer S."/>
        </authorList>
    </citation>
    <scope>NUCLEOTIDE SEQUENCE [LARGE SCALE GENOMIC DNA]</scope>
    <source>
        <strain evidence="9 11">DSM 21104</strain>
    </source>
</reference>
<dbReference type="InterPro" id="IPR050491">
    <property type="entry name" value="AmpC-like"/>
</dbReference>
<feature type="chain" id="PRO_5005272642" description="Beta-lactamase" evidence="7">
    <location>
        <begin position="27"/>
        <end position="386"/>
    </location>
</feature>
<evidence type="ECO:0000256" key="2">
    <source>
        <dbReference type="ARBA" id="ARBA00007840"/>
    </source>
</evidence>
<dbReference type="Proteomes" id="UP000183155">
    <property type="component" value="Unassembled WGS sequence"/>
</dbReference>
<dbReference type="SUPFAM" id="SSF56601">
    <property type="entry name" value="beta-lactamase/transpeptidase-like"/>
    <property type="match status" value="1"/>
</dbReference>
<evidence type="ECO:0000256" key="7">
    <source>
        <dbReference type="SAM" id="SignalP"/>
    </source>
</evidence>
<evidence type="ECO:0000259" key="8">
    <source>
        <dbReference type="Pfam" id="PF00144"/>
    </source>
</evidence>
<dbReference type="InterPro" id="IPR058136">
    <property type="entry name" value="AmpC"/>
</dbReference>
<dbReference type="Gene3D" id="3.40.710.10">
    <property type="entry name" value="DD-peptidase/beta-lactamase superfamily"/>
    <property type="match status" value="1"/>
</dbReference>
<gene>
    <name evidence="9" type="primary">ampC</name>
    <name evidence="10" type="ORF">SAMN04490203_1476</name>
    <name evidence="9" type="ORF">TU78_15265</name>
</gene>
<dbReference type="AlphaFoldDB" id="A0A0J6GQE0"/>
<dbReference type="GO" id="GO:0004180">
    <property type="term" value="F:carboxypeptidase activity"/>
    <property type="evidence" value="ECO:0007669"/>
    <property type="project" value="UniProtKB-KW"/>
</dbReference>
<evidence type="ECO:0000313" key="10">
    <source>
        <dbReference type="EMBL" id="SEB93697.1"/>
    </source>
</evidence>
<dbReference type="GO" id="GO:0046677">
    <property type="term" value="P:response to antibiotic"/>
    <property type="evidence" value="ECO:0007669"/>
    <property type="project" value="UniProtKB-UniRule"/>
</dbReference>
<dbReference type="InterPro" id="IPR001466">
    <property type="entry name" value="Beta-lactam-related"/>
</dbReference>
<comment type="catalytic activity">
    <reaction evidence="1 6">
        <text>a beta-lactam + H2O = a substituted beta-amino acid</text>
        <dbReference type="Rhea" id="RHEA:20401"/>
        <dbReference type="ChEBI" id="CHEBI:15377"/>
        <dbReference type="ChEBI" id="CHEBI:35627"/>
        <dbReference type="ChEBI" id="CHEBI:140347"/>
        <dbReference type="EC" id="3.5.2.6"/>
    </reaction>
</comment>
<keyword evidence="12" id="KW-1185">Reference proteome</keyword>
<evidence type="ECO:0000313" key="11">
    <source>
        <dbReference type="Proteomes" id="UP000036395"/>
    </source>
</evidence>
<accession>A0A0J6GQE0</accession>
<reference evidence="10 12" key="2">
    <citation type="submission" date="2016-10" db="EMBL/GenBank/DDBJ databases">
        <authorList>
            <person name="Varghese N."/>
            <person name="Submissions S."/>
        </authorList>
    </citation>
    <scope>NUCLEOTIDE SEQUENCE [LARGE SCALE GENOMIC DNA]</scope>
    <source>
        <strain evidence="10 12">BS3652</strain>
    </source>
</reference>
<dbReference type="Proteomes" id="UP000036395">
    <property type="component" value="Unassembled WGS sequence"/>
</dbReference>
<feature type="signal peptide" evidence="7">
    <location>
        <begin position="1"/>
        <end position="26"/>
    </location>
</feature>
<protein>
    <recommendedName>
        <fullName evidence="3 6">Beta-lactamase</fullName>
        <ecNumber evidence="3 6">3.5.2.6</ecNumber>
    </recommendedName>
</protein>
<evidence type="ECO:0000256" key="1">
    <source>
        <dbReference type="ARBA" id="ARBA00001526"/>
    </source>
</evidence>
<dbReference type="EC" id="3.5.2.6" evidence="3 6"/>
<comment type="caution">
    <text evidence="9">The sequence shown here is derived from an EMBL/GenBank/DDBJ whole genome shotgun (WGS) entry which is preliminary data.</text>
</comment>
<dbReference type="STRING" id="47884.SAMN04490203_1476"/>
<name>A0A0J6GQE0_PSETA</name>
<dbReference type="EMBL" id="FNRS01000001">
    <property type="protein sequence ID" value="SEB93697.1"/>
    <property type="molecule type" value="Genomic_DNA"/>
</dbReference>
<dbReference type="InterPro" id="IPR012338">
    <property type="entry name" value="Beta-lactam/transpept-like"/>
</dbReference>
<evidence type="ECO:0000256" key="3">
    <source>
        <dbReference type="ARBA" id="ARBA00012865"/>
    </source>
</evidence>
<comment type="similarity">
    <text evidence="2 6">Belongs to the class-C beta-lactamase family.</text>
</comment>
<proteinExistence type="inferred from homology"/>
<evidence type="ECO:0000256" key="5">
    <source>
        <dbReference type="ARBA" id="ARBA00023251"/>
    </source>
</evidence>
<dbReference type="PANTHER" id="PTHR46825">
    <property type="entry name" value="D-ALANYL-D-ALANINE-CARBOXYPEPTIDASE/ENDOPEPTIDASE AMPH"/>
    <property type="match status" value="1"/>
</dbReference>